<accession>A0A853AZ63</accession>
<keyword evidence="2" id="KW-0456">Lyase</keyword>
<dbReference type="Pfam" id="PF14031">
    <property type="entry name" value="D-ser_dehydrat"/>
    <property type="match status" value="1"/>
</dbReference>
<dbReference type="Gene3D" id="3.20.20.10">
    <property type="entry name" value="Alanine racemase"/>
    <property type="match status" value="1"/>
</dbReference>
<dbReference type="Proteomes" id="UP000549616">
    <property type="component" value="Unassembled WGS sequence"/>
</dbReference>
<dbReference type="AlphaFoldDB" id="A0A853AZ63"/>
<feature type="domain" description="D-serine dehydratase-like" evidence="3">
    <location>
        <begin position="311"/>
        <end position="407"/>
    </location>
</feature>
<comment type="similarity">
    <text evidence="1">Belongs to the DSD1 family.</text>
</comment>
<evidence type="ECO:0000256" key="1">
    <source>
        <dbReference type="ARBA" id="ARBA00005323"/>
    </source>
</evidence>
<dbReference type="InterPro" id="IPR001608">
    <property type="entry name" value="Ala_racemase_N"/>
</dbReference>
<dbReference type="PANTHER" id="PTHR28004:SF8">
    <property type="entry name" value="D-SERINE DEAMINASE"/>
    <property type="match status" value="1"/>
</dbReference>
<sequence>MRLWTPGVVIADHHKGFPSGLSGIEASALPGRLGVLSDGFRTPLLVLKQRDLDHNLAAMENFCAKHDLSLSPHVKTTMSPEIAQAQVSHGAWALTLATSTQLAAFRRLGADRLLLANELVDPGAIEWLITELDHDPGFTCYCYADSVDGVEVLERQLGRRPRSRRLPVIVELGVPGGRTGVRGVEAAVALAGRIAGSPHLELAGVGGFEGVIPGRLDGRLLDEVRGWLGELKELADEVFARHAGDGEFVVTAGGTQYIELVAGELAPPWRNGRPIRVVLRSGCYVTHDSLGYETYRQLLATEYPLMSLRPSLELWSRVLSRPEPDLAIVDFGKRDTGVDAGFPVPLHRIRRGTSTLEKAPSGEVVAVNDQHAYVRGVHDLEVGDRLAFGVSHPCTTWDKWRVVPIVDEEYVLTGVAQTLF</sequence>
<dbReference type="InterPro" id="IPR029066">
    <property type="entry name" value="PLP-binding_barrel"/>
</dbReference>
<protein>
    <submittedName>
        <fullName evidence="4">D-serine deaminase-like pyridoxal phosphate-dependent protein</fullName>
    </submittedName>
</protein>
<dbReference type="SUPFAM" id="SSF51419">
    <property type="entry name" value="PLP-binding barrel"/>
    <property type="match status" value="1"/>
</dbReference>
<dbReference type="InterPro" id="IPR026956">
    <property type="entry name" value="D-ser_dehydrat-like_dom"/>
</dbReference>
<organism evidence="4 5">
    <name type="scientific">Amycolatopsis endophytica</name>
    <dbReference type="NCBI Taxonomy" id="860233"/>
    <lineage>
        <taxon>Bacteria</taxon>
        <taxon>Bacillati</taxon>
        <taxon>Actinomycetota</taxon>
        <taxon>Actinomycetes</taxon>
        <taxon>Pseudonocardiales</taxon>
        <taxon>Pseudonocardiaceae</taxon>
        <taxon>Amycolatopsis</taxon>
    </lineage>
</organism>
<proteinExistence type="inferred from homology"/>
<name>A0A853AZ63_9PSEU</name>
<dbReference type="RefSeq" id="WP_179772376.1">
    <property type="nucleotide sequence ID" value="NZ_JACCFK010000001.1"/>
</dbReference>
<evidence type="ECO:0000256" key="2">
    <source>
        <dbReference type="ARBA" id="ARBA00023239"/>
    </source>
</evidence>
<gene>
    <name evidence="4" type="ORF">HNR02_001406</name>
</gene>
<evidence type="ECO:0000313" key="4">
    <source>
        <dbReference type="EMBL" id="NYI88083.1"/>
    </source>
</evidence>
<evidence type="ECO:0000259" key="3">
    <source>
        <dbReference type="SMART" id="SM01119"/>
    </source>
</evidence>
<evidence type="ECO:0000313" key="5">
    <source>
        <dbReference type="Proteomes" id="UP000549616"/>
    </source>
</evidence>
<dbReference type="GO" id="GO:0016829">
    <property type="term" value="F:lyase activity"/>
    <property type="evidence" value="ECO:0007669"/>
    <property type="project" value="UniProtKB-KW"/>
</dbReference>
<reference evidence="4 5" key="1">
    <citation type="submission" date="2020-07" db="EMBL/GenBank/DDBJ databases">
        <title>Sequencing the genomes of 1000 actinobacteria strains.</title>
        <authorList>
            <person name="Klenk H.-P."/>
        </authorList>
    </citation>
    <scope>NUCLEOTIDE SEQUENCE [LARGE SCALE GENOMIC DNA]</scope>
    <source>
        <strain evidence="4 5">DSM 104006</strain>
    </source>
</reference>
<dbReference type="SMART" id="SM01119">
    <property type="entry name" value="D-ser_dehydrat"/>
    <property type="match status" value="1"/>
</dbReference>
<dbReference type="Pfam" id="PF01168">
    <property type="entry name" value="Ala_racemase_N"/>
    <property type="match status" value="1"/>
</dbReference>
<dbReference type="Gene3D" id="2.40.37.20">
    <property type="entry name" value="D-serine dehydratase-like domain"/>
    <property type="match status" value="1"/>
</dbReference>
<comment type="caution">
    <text evidence="4">The sequence shown here is derived from an EMBL/GenBank/DDBJ whole genome shotgun (WGS) entry which is preliminary data.</text>
</comment>
<dbReference type="PANTHER" id="PTHR28004">
    <property type="entry name" value="ZGC:162816-RELATED"/>
    <property type="match status" value="1"/>
</dbReference>
<dbReference type="InterPro" id="IPR042208">
    <property type="entry name" value="D-ser_dehydrat-like_sf"/>
</dbReference>
<dbReference type="InterPro" id="IPR051466">
    <property type="entry name" value="D-amino_acid_metab_enzyme"/>
</dbReference>
<dbReference type="EMBL" id="JACCFK010000001">
    <property type="protein sequence ID" value="NYI88083.1"/>
    <property type="molecule type" value="Genomic_DNA"/>
</dbReference>
<keyword evidence="5" id="KW-1185">Reference proteome</keyword>